<dbReference type="SUPFAM" id="SSF53850">
    <property type="entry name" value="Periplasmic binding protein-like II"/>
    <property type="match status" value="1"/>
</dbReference>
<dbReference type="PROSITE" id="PS51257">
    <property type="entry name" value="PROKAR_LIPOPROTEIN"/>
    <property type="match status" value="1"/>
</dbReference>
<evidence type="ECO:0000256" key="5">
    <source>
        <dbReference type="SAM" id="SignalP"/>
    </source>
</evidence>
<dbReference type="AlphaFoldDB" id="G2SXE9"/>
<dbReference type="eggNOG" id="COG2182">
    <property type="taxonomic scope" value="Bacteria"/>
</dbReference>
<dbReference type="InterPro" id="IPR006059">
    <property type="entry name" value="SBP"/>
</dbReference>
<dbReference type="GO" id="GO:0015768">
    <property type="term" value="P:maltose transport"/>
    <property type="evidence" value="ECO:0007669"/>
    <property type="project" value="TreeGrafter"/>
</dbReference>
<dbReference type="EMBL" id="CP003040">
    <property type="protein sequence ID" value="AEN97306.1"/>
    <property type="molecule type" value="Genomic_DNA"/>
</dbReference>
<evidence type="ECO:0000313" key="7">
    <source>
        <dbReference type="Proteomes" id="UP000008178"/>
    </source>
</evidence>
<feature type="chain" id="PRO_5038761263" evidence="5">
    <location>
        <begin position="21"/>
        <end position="435"/>
    </location>
</feature>
<evidence type="ECO:0000256" key="2">
    <source>
        <dbReference type="ARBA" id="ARBA00022448"/>
    </source>
</evidence>
<dbReference type="Proteomes" id="UP000008178">
    <property type="component" value="Chromosome"/>
</dbReference>
<dbReference type="STRING" id="585394.RHOM_10985"/>
<dbReference type="PANTHER" id="PTHR30061">
    <property type="entry name" value="MALTOSE-BINDING PERIPLASMIC PROTEIN"/>
    <property type="match status" value="1"/>
</dbReference>
<dbReference type="Gene3D" id="3.40.190.10">
    <property type="entry name" value="Periplasmic binding protein-like II"/>
    <property type="match status" value="2"/>
</dbReference>
<dbReference type="HOGENOM" id="CLU_031285_17_3_9"/>
<sequence>MKKKVLSALLCASMVATMVAGCGGSSSETTDSNAAADNSAADNSAAAGTEEAAAPAASGDTIALRVWAAEEDQTLTNELIEQFKEANPDQTFDITVGVESEANAKDDILVDPTAAADVFAFASDQLIDLVDAGVLQAVQDVDTVSSENVAGAVEAATVDGTLYAYPMSADNGYFLYYDSNVVTDPTNWDAILTDCAAAGKKAGMVLASGWYNAGFFYGAGFTTVLNDDGSTAMDWNGTSADGIKGTDVVDGMLAIATNPAFLPITDGDTANQIATGELGAIVSGTWDAAAVQEAFGDGYAACALPTYTCAGNQVPMGSAAGYKMIGVNANSAQVGWAMELAKFLTNEQSQETRFAERQIGPSNIAAGESDEVKANVAIAAVTAQNGANGVVQIVGSGYWDPSKAFGEIIAQGNPDGTDVQTLLDNLVESASQPTE</sequence>
<reference evidence="6 7" key="1">
    <citation type="journal article" date="2015" name="Genome Announc.">
        <title>Complete genome sequence of the human gut symbiont Roseburia hominis.</title>
        <authorList>
            <person name="Travis A.J."/>
            <person name="Kelly D."/>
            <person name="Flint H.J."/>
            <person name="Aminov R.I."/>
        </authorList>
    </citation>
    <scope>NUCLEOTIDE SEQUENCE [LARGE SCALE GENOMIC DNA]</scope>
    <source>
        <strain evidence="7">DSM 16839 / JCM 17582 / NCIMB 14029 / A2-183</strain>
    </source>
</reference>
<evidence type="ECO:0000256" key="1">
    <source>
        <dbReference type="ARBA" id="ARBA00008520"/>
    </source>
</evidence>
<keyword evidence="3 5" id="KW-0732">Signal</keyword>
<accession>G2SXE9</accession>
<keyword evidence="7" id="KW-1185">Reference proteome</keyword>
<dbReference type="RefSeq" id="WP_014080324.1">
    <property type="nucleotide sequence ID" value="NC_015977.1"/>
</dbReference>
<keyword evidence="2" id="KW-0813">Transport</keyword>
<proteinExistence type="inferred from homology"/>
<protein>
    <submittedName>
        <fullName evidence="6">Extracellular solute-binding protein family 1</fullName>
    </submittedName>
</protein>
<dbReference type="Pfam" id="PF13416">
    <property type="entry name" value="SBP_bac_8"/>
    <property type="match status" value="1"/>
</dbReference>
<evidence type="ECO:0000313" key="6">
    <source>
        <dbReference type="EMBL" id="AEN97306.1"/>
    </source>
</evidence>
<dbReference type="GO" id="GO:0042956">
    <property type="term" value="P:maltodextrin transmembrane transport"/>
    <property type="evidence" value="ECO:0007669"/>
    <property type="project" value="TreeGrafter"/>
</dbReference>
<dbReference type="GeneID" id="93723954"/>
<dbReference type="PANTHER" id="PTHR30061:SF50">
    <property type="entry name" value="MALTOSE_MALTODEXTRIN-BINDING PERIPLASMIC PROTEIN"/>
    <property type="match status" value="1"/>
</dbReference>
<evidence type="ECO:0000256" key="3">
    <source>
        <dbReference type="ARBA" id="ARBA00022729"/>
    </source>
</evidence>
<feature type="compositionally biased region" description="Low complexity" evidence="4">
    <location>
        <begin position="29"/>
        <end position="54"/>
    </location>
</feature>
<feature type="region of interest" description="Disordered" evidence="4">
    <location>
        <begin position="23"/>
        <end position="54"/>
    </location>
</feature>
<evidence type="ECO:0000256" key="4">
    <source>
        <dbReference type="SAM" id="MobiDB-lite"/>
    </source>
</evidence>
<dbReference type="BioCyc" id="RHOM585394:G1H02-2191-MONOMER"/>
<comment type="similarity">
    <text evidence="1">Belongs to the bacterial solute-binding protein 1 family.</text>
</comment>
<organism evidence="6 7">
    <name type="scientific">Roseburia hominis (strain DSM 16839 / JCM 17582 / NCIMB 14029 / A2-183)</name>
    <dbReference type="NCBI Taxonomy" id="585394"/>
    <lineage>
        <taxon>Bacteria</taxon>
        <taxon>Bacillati</taxon>
        <taxon>Bacillota</taxon>
        <taxon>Clostridia</taxon>
        <taxon>Lachnospirales</taxon>
        <taxon>Lachnospiraceae</taxon>
        <taxon>Roseburia</taxon>
    </lineage>
</organism>
<gene>
    <name evidence="6" type="ordered locus">RHOM_10985</name>
</gene>
<dbReference type="GO" id="GO:1901982">
    <property type="term" value="F:maltose binding"/>
    <property type="evidence" value="ECO:0007669"/>
    <property type="project" value="TreeGrafter"/>
</dbReference>
<dbReference type="KEGG" id="rho:RHOM_10985"/>
<dbReference type="OrthoDB" id="9764072at2"/>
<name>G2SXE9_ROSHA</name>
<dbReference type="GO" id="GO:0055052">
    <property type="term" value="C:ATP-binding cassette (ABC) transporter complex, substrate-binding subunit-containing"/>
    <property type="evidence" value="ECO:0007669"/>
    <property type="project" value="TreeGrafter"/>
</dbReference>
<feature type="signal peptide" evidence="5">
    <location>
        <begin position="1"/>
        <end position="20"/>
    </location>
</feature>